<proteinExistence type="predicted"/>
<dbReference type="KEGG" id="spun:BFF78_23010"/>
<protein>
    <recommendedName>
        <fullName evidence="3">FR47-like domain-containing protein</fullName>
    </recommendedName>
</protein>
<dbReference type="RefSeq" id="WP_069780122.1">
    <property type="nucleotide sequence ID" value="NZ_CP017248.1"/>
</dbReference>
<dbReference type="EMBL" id="CP017248">
    <property type="protein sequence ID" value="AOR33551.1"/>
    <property type="molecule type" value="Genomic_DNA"/>
</dbReference>
<dbReference type="AlphaFoldDB" id="A0A1D7YDC0"/>
<keyword evidence="2" id="KW-1185">Reference proteome</keyword>
<accession>A0A1D7YDC0</accession>
<name>A0A1D7YDC0_9ACTN</name>
<organism evidence="1 2">
    <name type="scientific">Streptomyces fodineus</name>
    <dbReference type="NCBI Taxonomy" id="1904616"/>
    <lineage>
        <taxon>Bacteria</taxon>
        <taxon>Bacillati</taxon>
        <taxon>Actinomycetota</taxon>
        <taxon>Actinomycetes</taxon>
        <taxon>Kitasatosporales</taxon>
        <taxon>Streptomycetaceae</taxon>
        <taxon>Streptomyces</taxon>
    </lineage>
</organism>
<dbReference type="Proteomes" id="UP000094960">
    <property type="component" value="Chromosome"/>
</dbReference>
<evidence type="ECO:0008006" key="3">
    <source>
        <dbReference type="Google" id="ProtNLM"/>
    </source>
</evidence>
<evidence type="ECO:0000313" key="1">
    <source>
        <dbReference type="EMBL" id="AOR33551.1"/>
    </source>
</evidence>
<sequence length="64" mass="6636">MGGRPPCPQSAEVSRAALAAGATEVALFTNAANPTSNVLYQCIGYRLVSDWATYDFASAEPEAG</sequence>
<evidence type="ECO:0000313" key="2">
    <source>
        <dbReference type="Proteomes" id="UP000094960"/>
    </source>
</evidence>
<reference evidence="2" key="1">
    <citation type="submission" date="2016-09" db="EMBL/GenBank/DDBJ databases">
        <title>Streptomyces puniciscabiei strain:TW1S1 Genome sequencing and assembly.</title>
        <authorList>
            <person name="Kim M.-K."/>
            <person name="Kim S.B."/>
        </authorList>
    </citation>
    <scope>NUCLEOTIDE SEQUENCE [LARGE SCALE GENOMIC DNA]</scope>
    <source>
        <strain evidence="2">TW1S1</strain>
    </source>
</reference>
<gene>
    <name evidence="1" type="ORF">BFF78_23010</name>
</gene>